<dbReference type="EMBL" id="JNVM01000010">
    <property type="protein sequence ID" value="KEQ25787.1"/>
    <property type="molecule type" value="Genomic_DNA"/>
</dbReference>
<dbReference type="InterPro" id="IPR019734">
    <property type="entry name" value="TPR_rpt"/>
</dbReference>
<dbReference type="RefSeq" id="WP_036682428.1">
    <property type="nucleotide sequence ID" value="NZ_JNVM01000010.1"/>
</dbReference>
<dbReference type="SUPFAM" id="SSF48452">
    <property type="entry name" value="TPR-like"/>
    <property type="match status" value="2"/>
</dbReference>
<dbReference type="PROSITE" id="PS50943">
    <property type="entry name" value="HTH_CROC1"/>
    <property type="match status" value="1"/>
</dbReference>
<sequence>MNLDHFGQLVRSRREAVPMLQKELSEGICTRSMISRIENEDYFPHITIVEKLLDRLGMPILDWLERMSRKDPDQKALGLILDYLQERYEKERDYETIRKWMEQLKGIRFEVKPVYRADLHALQAFVEDVRQNFKEAEIEYKQWIDLARELQDIPMLAAGLNRLSFMYVNIDPGHASAWIEEAYALVQRHSVPQELAISVQLTMSAYRYGIGEYHTAISLLQAVKSRKRLSPISRFRSHNLLGKSYQAVGKYTDAEEEYKQTAAYFAYHPSFELIFNNNIGDLYADMGEYKLAFKHQRRSLEIGEATKQPYFVEIARLRLAKLHNRCGEYEEAETICRQIIEQSWNSRNIHIAKLILSETRFALGDESCTGMLLEVVQFFQEQPGTDSVEYLKEAYKLLAKVNMAPEDTEKLFRTQVRIY</sequence>
<protein>
    <recommendedName>
        <fullName evidence="2">HTH cro/C1-type domain-containing protein</fullName>
    </recommendedName>
</protein>
<dbReference type="Proteomes" id="UP000028123">
    <property type="component" value="Unassembled WGS sequence"/>
</dbReference>
<evidence type="ECO:0000313" key="4">
    <source>
        <dbReference type="Proteomes" id="UP000028123"/>
    </source>
</evidence>
<dbReference type="SMART" id="SM00028">
    <property type="entry name" value="TPR"/>
    <property type="match status" value="4"/>
</dbReference>
<dbReference type="Gene3D" id="1.25.40.10">
    <property type="entry name" value="Tetratricopeptide repeat domain"/>
    <property type="match status" value="2"/>
</dbReference>
<evidence type="ECO:0000256" key="1">
    <source>
        <dbReference type="SAM" id="Coils"/>
    </source>
</evidence>
<dbReference type="SUPFAM" id="SSF47413">
    <property type="entry name" value="lambda repressor-like DNA-binding domains"/>
    <property type="match status" value="1"/>
</dbReference>
<evidence type="ECO:0000313" key="3">
    <source>
        <dbReference type="EMBL" id="KEQ25787.1"/>
    </source>
</evidence>
<dbReference type="eggNOG" id="COG1396">
    <property type="taxonomic scope" value="Bacteria"/>
</dbReference>
<dbReference type="CDD" id="cd00093">
    <property type="entry name" value="HTH_XRE"/>
    <property type="match status" value="1"/>
</dbReference>
<keyword evidence="4" id="KW-1185">Reference proteome</keyword>
<proteinExistence type="predicted"/>
<keyword evidence="1" id="KW-0175">Coiled coil</keyword>
<evidence type="ECO:0000259" key="2">
    <source>
        <dbReference type="PROSITE" id="PS50943"/>
    </source>
</evidence>
<dbReference type="OrthoDB" id="1863321at2"/>
<dbReference type="GO" id="GO:0003677">
    <property type="term" value="F:DNA binding"/>
    <property type="evidence" value="ECO:0007669"/>
    <property type="project" value="InterPro"/>
</dbReference>
<dbReference type="InterPro" id="IPR011990">
    <property type="entry name" value="TPR-like_helical_dom_sf"/>
</dbReference>
<reference evidence="3 4" key="1">
    <citation type="submission" date="2014-06" db="EMBL/GenBank/DDBJ databases">
        <title>Draft genome sequence of Paenibacillus sp. MSt1.</title>
        <authorList>
            <person name="Aw Y.K."/>
            <person name="Ong K.S."/>
            <person name="Gan H.M."/>
            <person name="Lee S.M."/>
        </authorList>
    </citation>
    <scope>NUCLEOTIDE SEQUENCE [LARGE SCALE GENOMIC DNA]</scope>
    <source>
        <strain evidence="3 4">MSt1</strain>
    </source>
</reference>
<dbReference type="InterPro" id="IPR001387">
    <property type="entry name" value="Cro/C1-type_HTH"/>
</dbReference>
<feature type="coiled-coil region" evidence="1">
    <location>
        <begin position="119"/>
        <end position="146"/>
    </location>
</feature>
<comment type="caution">
    <text evidence="3">The sequence shown here is derived from an EMBL/GenBank/DDBJ whole genome shotgun (WGS) entry which is preliminary data.</text>
</comment>
<gene>
    <name evidence="3" type="ORF">ET33_03505</name>
</gene>
<accession>A0A081P514</accession>
<dbReference type="AlphaFoldDB" id="A0A081P514"/>
<dbReference type="InterPro" id="IPR010982">
    <property type="entry name" value="Lambda_DNA-bd_dom_sf"/>
</dbReference>
<feature type="domain" description="HTH cro/C1-type" evidence="2">
    <location>
        <begin position="10"/>
        <end position="64"/>
    </location>
</feature>
<dbReference type="SMART" id="SM00530">
    <property type="entry name" value="HTH_XRE"/>
    <property type="match status" value="1"/>
</dbReference>
<name>A0A081P514_9BACL</name>
<organism evidence="3 4">
    <name type="scientific">Paenibacillus tyrfis</name>
    <dbReference type="NCBI Taxonomy" id="1501230"/>
    <lineage>
        <taxon>Bacteria</taxon>
        <taxon>Bacillati</taxon>
        <taxon>Bacillota</taxon>
        <taxon>Bacilli</taxon>
        <taxon>Bacillales</taxon>
        <taxon>Paenibacillaceae</taxon>
        <taxon>Paenibacillus</taxon>
    </lineage>
</organism>